<dbReference type="AlphaFoldDB" id="A0A1F6P7F8"/>
<reference evidence="1 2" key="1">
    <citation type="journal article" date="2016" name="Nat. Commun.">
        <title>Thousands of microbial genomes shed light on interconnected biogeochemical processes in an aquifer system.</title>
        <authorList>
            <person name="Anantharaman K."/>
            <person name="Brown C.T."/>
            <person name="Hug L.A."/>
            <person name="Sharon I."/>
            <person name="Castelle C.J."/>
            <person name="Probst A.J."/>
            <person name="Thomas B.C."/>
            <person name="Singh A."/>
            <person name="Wilkins M.J."/>
            <person name="Karaoz U."/>
            <person name="Brodie E.L."/>
            <person name="Williams K.H."/>
            <person name="Hubbard S.S."/>
            <person name="Banfield J.F."/>
        </authorList>
    </citation>
    <scope>NUCLEOTIDE SEQUENCE [LARGE SCALE GENOMIC DNA]</scope>
</reference>
<name>A0A1F6P7F8_9BACT</name>
<gene>
    <name evidence="1" type="ORF">A2563_00885</name>
</gene>
<evidence type="ECO:0000313" key="1">
    <source>
        <dbReference type="EMBL" id="OGH92127.1"/>
    </source>
</evidence>
<accession>A0A1F6P7F8</accession>
<dbReference type="PROSITE" id="PS51257">
    <property type="entry name" value="PROKAR_LIPOPROTEIN"/>
    <property type="match status" value="1"/>
</dbReference>
<evidence type="ECO:0008006" key="3">
    <source>
        <dbReference type="Google" id="ProtNLM"/>
    </source>
</evidence>
<evidence type="ECO:0000313" key="2">
    <source>
        <dbReference type="Proteomes" id="UP000176634"/>
    </source>
</evidence>
<dbReference type="EMBL" id="MFRA01000008">
    <property type="protein sequence ID" value="OGH92127.1"/>
    <property type="molecule type" value="Genomic_DNA"/>
</dbReference>
<organism evidence="1 2">
    <name type="scientific">Candidatus Magasanikbacteria bacterium RIFOXYD1_FULL_40_23</name>
    <dbReference type="NCBI Taxonomy" id="1798705"/>
    <lineage>
        <taxon>Bacteria</taxon>
        <taxon>Candidatus Magasanikiibacteriota</taxon>
    </lineage>
</organism>
<protein>
    <recommendedName>
        <fullName evidence="3">Lipoprotein</fullName>
    </recommendedName>
</protein>
<sequence length="173" mass="19548">MNKRLKMIGVLLFAVVIMGAGCSKASKEAMNELESLSNTPSENYSWTEQGISFKYPQNMFIINNAENSLYINAVSSILPEGENALAYARFDVLPNVTLDKVVEIYKKNNAGWKSQSTEKIGNYTFTKIEYEDSFIGETRVHYLLAHNNRVFDYRVGLREHVGDTALTLSSLQF</sequence>
<dbReference type="STRING" id="1798705.A2563_00885"/>
<proteinExistence type="predicted"/>
<comment type="caution">
    <text evidence="1">The sequence shown here is derived from an EMBL/GenBank/DDBJ whole genome shotgun (WGS) entry which is preliminary data.</text>
</comment>
<dbReference type="Proteomes" id="UP000176634">
    <property type="component" value="Unassembled WGS sequence"/>
</dbReference>